<protein>
    <recommendedName>
        <fullName evidence="1">MIF4G domain-containing protein</fullName>
    </recommendedName>
</protein>
<dbReference type="Pfam" id="PF02854">
    <property type="entry name" value="MIF4G"/>
    <property type="match status" value="1"/>
</dbReference>
<sequence>MQGVSSCIVGKAVLEPTFSPMFALLCSHLCEKLPPFPCDEPGGKEITFRHILLNTCQEAFEGAENLKAEIRRMTAPDQEMERRDKERMLKLRTVGNIRFFGELFKQDILTETIVHDIVKVLLGPDLKTLPDEADIEAICHFFNAIGKQLDERPENRRINDSYFIRLKELATHPQLPARLKFMVLDVMDLRRNKWVPTCYSTMKNCTVPRP</sequence>
<dbReference type="InterPro" id="IPR003890">
    <property type="entry name" value="MIF4G-like_typ-3"/>
</dbReference>
<dbReference type="Gene3D" id="1.25.40.180">
    <property type="match status" value="1"/>
</dbReference>
<dbReference type="GO" id="GO:0003729">
    <property type="term" value="F:mRNA binding"/>
    <property type="evidence" value="ECO:0007669"/>
    <property type="project" value="TreeGrafter"/>
</dbReference>
<dbReference type="GO" id="GO:0016281">
    <property type="term" value="C:eukaryotic translation initiation factor 4F complex"/>
    <property type="evidence" value="ECO:0007669"/>
    <property type="project" value="TreeGrafter"/>
</dbReference>
<dbReference type="InterPro" id="IPR016024">
    <property type="entry name" value="ARM-type_fold"/>
</dbReference>
<reference evidence="2" key="1">
    <citation type="submission" date="2022-03" db="EMBL/GenBank/DDBJ databases">
        <title>A functionally conserved STORR gene fusion in Papaver species that diverged 16.8 million years ago.</title>
        <authorList>
            <person name="Catania T."/>
        </authorList>
    </citation>
    <scope>NUCLEOTIDE SEQUENCE</scope>
    <source>
        <strain evidence="2">S-191538</strain>
    </source>
</reference>
<dbReference type="EMBL" id="JAJJMA010105260">
    <property type="protein sequence ID" value="MCL7030779.1"/>
    <property type="molecule type" value="Genomic_DNA"/>
</dbReference>
<accession>A0AA41S7C2</accession>
<dbReference type="Proteomes" id="UP001177140">
    <property type="component" value="Unassembled WGS sequence"/>
</dbReference>
<proteinExistence type="predicted"/>
<dbReference type="PANTHER" id="PTHR23253">
    <property type="entry name" value="EUKARYOTIC TRANSLATION INITIATION FACTOR 4 GAMMA"/>
    <property type="match status" value="1"/>
</dbReference>
<dbReference type="SMART" id="SM00543">
    <property type="entry name" value="MIF4G"/>
    <property type="match status" value="1"/>
</dbReference>
<feature type="domain" description="MIF4G" evidence="1">
    <location>
        <begin position="1"/>
        <end position="193"/>
    </location>
</feature>
<comment type="caution">
    <text evidence="2">The sequence shown here is derived from an EMBL/GenBank/DDBJ whole genome shotgun (WGS) entry which is preliminary data.</text>
</comment>
<keyword evidence="3" id="KW-1185">Reference proteome</keyword>
<dbReference type="SUPFAM" id="SSF48371">
    <property type="entry name" value="ARM repeat"/>
    <property type="match status" value="1"/>
</dbReference>
<gene>
    <name evidence="2" type="ORF">MKW94_020984</name>
</gene>
<evidence type="ECO:0000259" key="1">
    <source>
        <dbReference type="SMART" id="SM00543"/>
    </source>
</evidence>
<evidence type="ECO:0000313" key="3">
    <source>
        <dbReference type="Proteomes" id="UP001177140"/>
    </source>
</evidence>
<evidence type="ECO:0000313" key="2">
    <source>
        <dbReference type="EMBL" id="MCL7030779.1"/>
    </source>
</evidence>
<organism evidence="2 3">
    <name type="scientific">Papaver nudicaule</name>
    <name type="common">Iceland poppy</name>
    <dbReference type="NCBI Taxonomy" id="74823"/>
    <lineage>
        <taxon>Eukaryota</taxon>
        <taxon>Viridiplantae</taxon>
        <taxon>Streptophyta</taxon>
        <taxon>Embryophyta</taxon>
        <taxon>Tracheophyta</taxon>
        <taxon>Spermatophyta</taxon>
        <taxon>Magnoliopsida</taxon>
        <taxon>Ranunculales</taxon>
        <taxon>Papaveraceae</taxon>
        <taxon>Papaveroideae</taxon>
        <taxon>Papaver</taxon>
    </lineage>
</organism>
<dbReference type="AlphaFoldDB" id="A0AA41S7C2"/>
<dbReference type="GO" id="GO:0003743">
    <property type="term" value="F:translation initiation factor activity"/>
    <property type="evidence" value="ECO:0007669"/>
    <property type="project" value="TreeGrafter"/>
</dbReference>
<name>A0AA41S7C2_PAPNU</name>
<dbReference type="PANTHER" id="PTHR23253:SF53">
    <property type="entry name" value="EUKARYOTIC TRANSLATION INITIATION FACTOR ISOFORM 4G-1"/>
    <property type="match status" value="1"/>
</dbReference>